<dbReference type="FunFam" id="3.80.30.20:FF:000002">
    <property type="entry name" value="threonylcarbamoyladenosine tRNA methylthiotransferase isoform X2"/>
    <property type="match status" value="1"/>
</dbReference>
<keyword evidence="4 15" id="KW-0004">4Fe-4S</keyword>
<evidence type="ECO:0000256" key="5">
    <source>
        <dbReference type="ARBA" id="ARBA00022679"/>
    </source>
</evidence>
<dbReference type="GO" id="GO:0035598">
    <property type="term" value="F:tRNA (N(6)-L-threonylcarbamoyladenosine(37)-C(2))-methylthiotransferase activity"/>
    <property type="evidence" value="ECO:0007669"/>
    <property type="project" value="UniProtKB-UniRule"/>
</dbReference>
<dbReference type="InterPro" id="IPR006466">
    <property type="entry name" value="MiaB-like_arc_euk"/>
</dbReference>
<dbReference type="InterPro" id="IPR058240">
    <property type="entry name" value="rSAM_sf"/>
</dbReference>
<evidence type="ECO:0000256" key="14">
    <source>
        <dbReference type="ARBA" id="ARBA00051661"/>
    </source>
</evidence>
<evidence type="ECO:0000259" key="17">
    <source>
        <dbReference type="PROSITE" id="PS50926"/>
    </source>
</evidence>
<keyword evidence="7 15" id="KW-0812">Transmembrane</keyword>
<dbReference type="GO" id="GO:0046872">
    <property type="term" value="F:metal ion binding"/>
    <property type="evidence" value="ECO:0007669"/>
    <property type="project" value="UniProtKB-UniRule"/>
</dbReference>
<dbReference type="InterPro" id="IPR023404">
    <property type="entry name" value="rSAM_horseshoe"/>
</dbReference>
<organism evidence="20 21">
    <name type="scientific">Hermetia illucens</name>
    <name type="common">Black soldier fly</name>
    <dbReference type="NCBI Taxonomy" id="343691"/>
    <lineage>
        <taxon>Eukaryota</taxon>
        <taxon>Metazoa</taxon>
        <taxon>Ecdysozoa</taxon>
        <taxon>Arthropoda</taxon>
        <taxon>Hexapoda</taxon>
        <taxon>Insecta</taxon>
        <taxon>Pterygota</taxon>
        <taxon>Neoptera</taxon>
        <taxon>Endopterygota</taxon>
        <taxon>Diptera</taxon>
        <taxon>Brachycera</taxon>
        <taxon>Stratiomyomorpha</taxon>
        <taxon>Stratiomyidae</taxon>
        <taxon>Hermetiinae</taxon>
        <taxon>Hermetia</taxon>
    </lineage>
</organism>
<dbReference type="Pfam" id="PF00919">
    <property type="entry name" value="UPF0004"/>
    <property type="match status" value="1"/>
</dbReference>
<evidence type="ECO:0000256" key="1">
    <source>
        <dbReference type="ARBA" id="ARBA00002399"/>
    </source>
</evidence>
<dbReference type="SUPFAM" id="SSF102114">
    <property type="entry name" value="Radical SAM enzymes"/>
    <property type="match status" value="1"/>
</dbReference>
<evidence type="ECO:0000259" key="19">
    <source>
        <dbReference type="PROSITE" id="PS51918"/>
    </source>
</evidence>
<dbReference type="Proteomes" id="UP000594454">
    <property type="component" value="Chromosome 1"/>
</dbReference>
<keyword evidence="13 15" id="KW-0472">Membrane</keyword>
<dbReference type="PROSITE" id="PS51449">
    <property type="entry name" value="MTTASE_N"/>
    <property type="match status" value="1"/>
</dbReference>
<evidence type="ECO:0000256" key="12">
    <source>
        <dbReference type="ARBA" id="ARBA00023014"/>
    </source>
</evidence>
<evidence type="ECO:0000313" key="20">
    <source>
        <dbReference type="EMBL" id="CAD7077197.1"/>
    </source>
</evidence>
<keyword evidence="6 15" id="KW-0949">S-adenosyl-L-methionine</keyword>
<evidence type="ECO:0000256" key="3">
    <source>
        <dbReference type="ARBA" id="ARBA00008616"/>
    </source>
</evidence>
<evidence type="ECO:0000256" key="4">
    <source>
        <dbReference type="ARBA" id="ARBA00022485"/>
    </source>
</evidence>
<dbReference type="Gene3D" id="3.80.30.20">
    <property type="entry name" value="tm_1862 like domain"/>
    <property type="match status" value="1"/>
</dbReference>
<dbReference type="NCBIfam" id="TIGR00089">
    <property type="entry name" value="MiaB/RimO family radical SAM methylthiotransferase"/>
    <property type="match status" value="1"/>
</dbReference>
<keyword evidence="9 15" id="KW-0479">Metal-binding</keyword>
<keyword evidence="21" id="KW-1185">Reference proteome</keyword>
<dbReference type="PANTHER" id="PTHR11918:SF45">
    <property type="entry name" value="THREONYLCARBAMOYLADENOSINE TRNA METHYLTHIOTRANSFERASE"/>
    <property type="match status" value="1"/>
</dbReference>
<evidence type="ECO:0000256" key="6">
    <source>
        <dbReference type="ARBA" id="ARBA00022691"/>
    </source>
</evidence>
<feature type="domain" description="TRAM" evidence="17">
    <location>
        <begin position="439"/>
        <end position="501"/>
    </location>
</feature>
<keyword evidence="10 15" id="KW-1133">Transmembrane helix</keyword>
<dbReference type="PROSITE" id="PS01278">
    <property type="entry name" value="MTTASE_RADICAL"/>
    <property type="match status" value="1"/>
</dbReference>
<dbReference type="InParanoid" id="A0A7R8UAJ1"/>
<keyword evidence="5 15" id="KW-0808">Transferase</keyword>
<protein>
    <recommendedName>
        <fullName evidence="15">tRNA-t(6)A37 methylthiotransferase</fullName>
        <ecNumber evidence="15">2.8.4.5</ecNumber>
    </recommendedName>
</protein>
<dbReference type="PROSITE" id="PS51918">
    <property type="entry name" value="RADICAL_SAM"/>
    <property type="match status" value="1"/>
</dbReference>
<dbReference type="CDD" id="cd01335">
    <property type="entry name" value="Radical_SAM"/>
    <property type="match status" value="1"/>
</dbReference>
<dbReference type="PANTHER" id="PTHR11918">
    <property type="entry name" value="RADICAL SAM PROTEINS"/>
    <property type="match status" value="1"/>
</dbReference>
<dbReference type="InterPro" id="IPR006638">
    <property type="entry name" value="Elp3/MiaA/NifB-like_rSAM"/>
</dbReference>
<evidence type="ECO:0000256" key="9">
    <source>
        <dbReference type="ARBA" id="ARBA00022723"/>
    </source>
</evidence>
<feature type="domain" description="MTTase N-terminal" evidence="18">
    <location>
        <begin position="72"/>
        <end position="180"/>
    </location>
</feature>
<dbReference type="OrthoDB" id="1730074at2759"/>
<evidence type="ECO:0000256" key="11">
    <source>
        <dbReference type="ARBA" id="ARBA00023004"/>
    </source>
</evidence>
<dbReference type="SFLD" id="SFLDG01082">
    <property type="entry name" value="B12-binding_domain_containing"/>
    <property type="match status" value="1"/>
</dbReference>
<comment type="subcellular location">
    <subcellularLocation>
        <location evidence="15">Endoplasmic reticulum membrane</location>
        <topology evidence="15">Single-pass membrane protein</topology>
    </subcellularLocation>
    <subcellularLocation>
        <location evidence="2">Membrane</location>
        <topology evidence="2">Single-pass membrane protein</topology>
    </subcellularLocation>
</comment>
<dbReference type="OMA" id="HYAYPTG"/>
<keyword evidence="12 15" id="KW-0411">Iron-sulfur</keyword>
<dbReference type="InterPro" id="IPR002792">
    <property type="entry name" value="TRAM_dom"/>
</dbReference>
<accession>A0A7R8UAJ1</accession>
<dbReference type="InterPro" id="IPR038135">
    <property type="entry name" value="Methylthiotransferase_N_sf"/>
</dbReference>
<comment type="function">
    <text evidence="1 15">Catalyzes the methylthiolation of N6-threonylcarbamoyladenosine (t(6)A), leading to the formation of 2-methylthio-N6-threonylcarbamoyladenosine (ms(2)t(6)A) at position 37 in tRNAs that read codons beginning with adenine.</text>
</comment>
<feature type="transmembrane region" description="Helical" evidence="15">
    <location>
        <begin position="545"/>
        <end position="563"/>
    </location>
</feature>
<dbReference type="Pfam" id="PF04055">
    <property type="entry name" value="Radical_SAM"/>
    <property type="match status" value="1"/>
</dbReference>
<dbReference type="GO" id="GO:0051539">
    <property type="term" value="F:4 iron, 4 sulfur cluster binding"/>
    <property type="evidence" value="ECO:0007669"/>
    <property type="project" value="UniProtKB-UniRule"/>
</dbReference>
<evidence type="ECO:0000259" key="18">
    <source>
        <dbReference type="PROSITE" id="PS51449"/>
    </source>
</evidence>
<comment type="similarity">
    <text evidence="3 15">Belongs to the methylthiotransferase family. CDKAL1 subfamily.</text>
</comment>
<keyword evidence="11 15" id="KW-0408">Iron</keyword>
<keyword evidence="15" id="KW-0256">Endoplasmic reticulum</keyword>
<name>A0A7R8UAJ1_HERIL</name>
<dbReference type="InterPro" id="IPR020612">
    <property type="entry name" value="Methylthiotransferase_CS"/>
</dbReference>
<evidence type="ECO:0000256" key="10">
    <source>
        <dbReference type="ARBA" id="ARBA00022989"/>
    </source>
</evidence>
<comment type="catalytic activity">
    <reaction evidence="14 15">
        <text>N(6)-L-threonylcarbamoyladenosine(37) in tRNA + (sulfur carrier)-SH + AH2 + 2 S-adenosyl-L-methionine = 2-methylsulfanyl-N(6)-L-threonylcarbamoyladenosine(37) in tRNA + (sulfur carrier)-H + 5'-deoxyadenosine + L-methionine + A + S-adenosyl-L-homocysteine + 2 H(+)</text>
        <dbReference type="Rhea" id="RHEA:37075"/>
        <dbReference type="Rhea" id="RHEA-COMP:10163"/>
        <dbReference type="Rhea" id="RHEA-COMP:11092"/>
        <dbReference type="Rhea" id="RHEA-COMP:14737"/>
        <dbReference type="Rhea" id="RHEA-COMP:14739"/>
        <dbReference type="ChEBI" id="CHEBI:13193"/>
        <dbReference type="ChEBI" id="CHEBI:15378"/>
        <dbReference type="ChEBI" id="CHEBI:17319"/>
        <dbReference type="ChEBI" id="CHEBI:17499"/>
        <dbReference type="ChEBI" id="CHEBI:29917"/>
        <dbReference type="ChEBI" id="CHEBI:57844"/>
        <dbReference type="ChEBI" id="CHEBI:57856"/>
        <dbReference type="ChEBI" id="CHEBI:59789"/>
        <dbReference type="ChEBI" id="CHEBI:64428"/>
        <dbReference type="ChEBI" id="CHEBI:74418"/>
        <dbReference type="ChEBI" id="CHEBI:74420"/>
        <dbReference type="EC" id="2.8.4.5"/>
    </reaction>
</comment>
<dbReference type="AlphaFoldDB" id="A0A7R8UAJ1"/>
<evidence type="ECO:0000256" key="8">
    <source>
        <dbReference type="ARBA" id="ARBA00022694"/>
    </source>
</evidence>
<sequence>MSVCAEIIDDIEDLISSQDITPKERYSNKKNVTLRAKKRTKVGDEDESVATKSEGKQRPERKIYESIIPGTQTIYVKTWGCAHNNSDSEYMAGQLASYGYNLTTDKEKADLWLLNSCTVKNPSEDTFRNEIEKGLDVGKHVVVAGCVPQGAPKADYLKGLSVVGVQQIDRVVEVVEETLKGHSVRLLQVKKEGGKRVAGAKLALPKVRKNPLIEIIPINSGCLNQCTYCKTKHARGDLVSYSLEEIVDRARQAFNEGCCEIWLTSEDTGTYGRDIGRSLPELLWALVEVIPPPCMLRVGMTNPPYILEHLEEMSKILNHPRVYSFLHVPVQSGSDTILGEMKREYCRKDFEHVVNFLRERVSGLTIATDIICGFPGETEQDFEETMTLCEKYKFPSLFINQFFPRPGTPAARMTRIPANLVKTRTKRLTDLFNSYEPYENRVGEHYNVLVTEISHDRKHYVGHNKFYEQILLPMVDNLLGKAVQVKIVSTTKFSMHGEIIDPEEEWQQGAKKVETLKNGIVKNGYATQDVPAGIPNDGNVAKQSYLGYALIALFLALVYRFIWKVLQDL</sequence>
<dbReference type="EC" id="2.8.4.5" evidence="15"/>
<evidence type="ECO:0000256" key="16">
    <source>
        <dbReference type="SAM" id="MobiDB-lite"/>
    </source>
</evidence>
<comment type="cofactor">
    <cofactor evidence="15">
        <name>[4Fe-4S] cluster</name>
        <dbReference type="ChEBI" id="CHEBI:49883"/>
    </cofactor>
    <text evidence="15">Binds 1 or 2 [4Fe-4S] cluster. One cluster is coordinated with 3 cysteines and an exchangeable S-adenosyl-L-methionine.</text>
</comment>
<dbReference type="PROSITE" id="PS50926">
    <property type="entry name" value="TRAM"/>
    <property type="match status" value="1"/>
</dbReference>
<evidence type="ECO:0000256" key="13">
    <source>
        <dbReference type="ARBA" id="ARBA00023136"/>
    </source>
</evidence>
<dbReference type="FunCoup" id="A0A7R8UAJ1">
    <property type="interactions" value="2014"/>
</dbReference>
<dbReference type="InterPro" id="IPR005839">
    <property type="entry name" value="Methylthiotransferase"/>
</dbReference>
<dbReference type="InterPro" id="IPR013848">
    <property type="entry name" value="Methylthiotransferase_N"/>
</dbReference>
<dbReference type="NCBIfam" id="TIGR01578">
    <property type="entry name" value="MiaB-like-B"/>
    <property type="match status" value="1"/>
</dbReference>
<evidence type="ECO:0000256" key="15">
    <source>
        <dbReference type="RuleBase" id="RU368081"/>
    </source>
</evidence>
<dbReference type="FunFam" id="3.40.50.12160:FF:000005">
    <property type="entry name" value="threonylcarbamoyladenosine tRNA methylthiotransferase isoform X1"/>
    <property type="match status" value="1"/>
</dbReference>
<proteinExistence type="inferred from homology"/>
<evidence type="ECO:0000256" key="2">
    <source>
        <dbReference type="ARBA" id="ARBA00004167"/>
    </source>
</evidence>
<reference evidence="20 21" key="1">
    <citation type="submission" date="2020-11" db="EMBL/GenBank/DDBJ databases">
        <authorList>
            <person name="Wallbank WR R."/>
            <person name="Pardo Diaz C."/>
            <person name="Kozak K."/>
            <person name="Martin S."/>
            <person name="Jiggins C."/>
            <person name="Moest M."/>
            <person name="Warren A I."/>
            <person name="Generalovic N T."/>
            <person name="Byers J.R.P. K."/>
            <person name="Montejo-Kovacevich G."/>
            <person name="Yen C E."/>
        </authorList>
    </citation>
    <scope>NUCLEOTIDE SEQUENCE [LARGE SCALE GENOMIC DNA]</scope>
</reference>
<evidence type="ECO:0000256" key="7">
    <source>
        <dbReference type="ARBA" id="ARBA00022692"/>
    </source>
</evidence>
<dbReference type="GO" id="GO:0005789">
    <property type="term" value="C:endoplasmic reticulum membrane"/>
    <property type="evidence" value="ECO:0007669"/>
    <property type="project" value="UniProtKB-SubCell"/>
</dbReference>
<dbReference type="EMBL" id="LR899009">
    <property type="protein sequence ID" value="CAD7077197.1"/>
    <property type="molecule type" value="Genomic_DNA"/>
</dbReference>
<gene>
    <name evidence="20" type="ORF">HERILL_LOCUS564</name>
</gene>
<dbReference type="Gene3D" id="3.40.50.12160">
    <property type="entry name" value="Methylthiotransferase, N-terminal domain"/>
    <property type="match status" value="1"/>
</dbReference>
<feature type="domain" description="Radical SAM core" evidence="19">
    <location>
        <begin position="208"/>
        <end position="439"/>
    </location>
</feature>
<feature type="region of interest" description="Disordered" evidence="16">
    <location>
        <begin position="26"/>
        <end position="61"/>
    </location>
</feature>
<keyword evidence="8 15" id="KW-0819">tRNA processing</keyword>
<evidence type="ECO:0000313" key="21">
    <source>
        <dbReference type="Proteomes" id="UP000594454"/>
    </source>
</evidence>
<dbReference type="InterPro" id="IPR007197">
    <property type="entry name" value="rSAM"/>
</dbReference>
<dbReference type="SFLD" id="SFLDS00029">
    <property type="entry name" value="Radical_SAM"/>
    <property type="match status" value="1"/>
</dbReference>
<dbReference type="SMART" id="SM00729">
    <property type="entry name" value="Elp3"/>
    <property type="match status" value="1"/>
</dbReference>